<evidence type="ECO:0000313" key="1">
    <source>
        <dbReference type="EMBL" id="KAH7927539.1"/>
    </source>
</evidence>
<sequence>MPESLFGRPSQHLLSSLPQSAFASTSQMSSSPPAPVPSQPPSFAAFQFQKIGKQPDLLNRISEPDSNRAGYRSPSPESSAMSPLAIVSSIPQGPPSRPTLYQALGGEISHPSHSLEQVSRLAEAQASVHAPAHAPSAHASASHDAGSADDASLNNVEQASLRVDRSRYIKGQGSAQHPDLIPPIAFLAQASESDVASAPPKLRRPQAPQVQSLQITASVLSSNATNGDLPELGYPSPVPNMNDSAAPSPTQPALRITPAPGSLSLTTSATSNSAPSGSLSQIGTPMMSNSPPPAPSPVGSAQGHTSMTSDIEMAAPDNLSATLDSLAPLQAQLEITRHALQSLAPPPLSSRSPSPVPVSSRAHISQSLILELDRMAGTESEYHDQLEESVFLRNPYEPAASDPIHDGVQPENPLAVTISTPPTAPSQTVAVSRALYTHSATLLHTAQTLHNAAKAAVRVQVDAERLAAEQKRVSEEGRRALEEERQAFEVERRARQQELHQRIQELLGYQERLRAKEEELRLQEEERRSLDSKRRAKEEEGRAQNELRRQQLMSELDAASTIVEEIKAERERMRACAQAEPSDVMHRQDWVEAQEEEGMNDEEKKEIKNMQDLRGCVERLRRMHWQKVQQIDESDRTLRRLKEERLRAAEAERERVRAAEEERRKAVIQEERRRRAAAEAQRKAAAEEEERRKAALEEERQRTLAAEAEKRRKEAEEEAEQARRNNQAELLAKQQAHAEAQAQASQEAECAAELQRYLLEQQQRRQQEEFEQRRAEVTAARDQARAQDGARIRAERDRGLISRVEGATGFAGYEGTLMHVDLPSHPGISPPTSHSPDDAGAVHAPKTTHSPGRTKPVSGGVRLSLPRSAEATGSPKSASTRPRPTTSSSPDTANIASSKYGGIKGPSFVTAATEAGRQVATDTPLCSIALASELNQRQVSGSSLTPSTVSSLSISRPHAPPKNPKSQTVLDVASTSQELDIGPRAGVSPAQKNANLRHLRRTRSRIEESGSGDRSVRSEDGDDGIVKREETEVGMAQGATQPGSQVHEEKVQIPPTQTTTGRGSSTTERPSTIPSETTAAPAATPVIAPPRPKVTSKKVLTSVPQSSSDPRPPAEEASSSNSKMTASQLPEQVHRESWVMDASAAEDAEWKAESPPPGEIERWRVTSPRESTGGLSSSDPHDLAHEKDRASNYRAAPNHRAASGQSAARDASLEATSRRNASRSPDVDNSTYNSSTRYLRGGRGGSRGRRQSDHYSPPARSPQSQSPTLSHHNARDHWSPPQGASGIRVVSPVAGKKRAWEDDESEEPHQPRRARPDTYTRDRNRDSRDAQYTRDGARPSDHRSRATTPQKRIRSNSPDRQESVYGRRPVSPPHPTGPRTPPLSAPNLPRAYVAQRDRVAKRPPPRYENNYRPSYDNDLNFAHTTRAQYARPHTREVPHPTEAGGPSASAYLDAGSSRTDYLANQEYHPPQEEATSSLLLRMSDTQGPVPVGTQPSVRGGRGRGRGHPPTRQSRSLALRLSDGTSLQDRLSS</sequence>
<proteinExistence type="predicted"/>
<dbReference type="EMBL" id="MU266365">
    <property type="protein sequence ID" value="KAH7927539.1"/>
    <property type="molecule type" value="Genomic_DNA"/>
</dbReference>
<keyword evidence="2" id="KW-1185">Reference proteome</keyword>
<gene>
    <name evidence="1" type="ORF">BV22DRAFT_1031731</name>
</gene>
<organism evidence="1 2">
    <name type="scientific">Leucogyrophana mollusca</name>
    <dbReference type="NCBI Taxonomy" id="85980"/>
    <lineage>
        <taxon>Eukaryota</taxon>
        <taxon>Fungi</taxon>
        <taxon>Dikarya</taxon>
        <taxon>Basidiomycota</taxon>
        <taxon>Agaricomycotina</taxon>
        <taxon>Agaricomycetes</taxon>
        <taxon>Agaricomycetidae</taxon>
        <taxon>Boletales</taxon>
        <taxon>Boletales incertae sedis</taxon>
        <taxon>Leucogyrophana</taxon>
    </lineage>
</organism>
<comment type="caution">
    <text evidence="1">The sequence shown here is derived from an EMBL/GenBank/DDBJ whole genome shotgun (WGS) entry which is preliminary data.</text>
</comment>
<protein>
    <submittedName>
        <fullName evidence="1">Uncharacterized protein</fullName>
    </submittedName>
</protein>
<accession>A0ACB8BPI6</accession>
<evidence type="ECO:0000313" key="2">
    <source>
        <dbReference type="Proteomes" id="UP000790709"/>
    </source>
</evidence>
<name>A0ACB8BPI6_9AGAM</name>
<reference evidence="1" key="1">
    <citation type="journal article" date="2021" name="New Phytol.">
        <title>Evolutionary innovations through gain and loss of genes in the ectomycorrhizal Boletales.</title>
        <authorList>
            <person name="Wu G."/>
            <person name="Miyauchi S."/>
            <person name="Morin E."/>
            <person name="Kuo A."/>
            <person name="Drula E."/>
            <person name="Varga T."/>
            <person name="Kohler A."/>
            <person name="Feng B."/>
            <person name="Cao Y."/>
            <person name="Lipzen A."/>
            <person name="Daum C."/>
            <person name="Hundley H."/>
            <person name="Pangilinan J."/>
            <person name="Johnson J."/>
            <person name="Barry K."/>
            <person name="LaButti K."/>
            <person name="Ng V."/>
            <person name="Ahrendt S."/>
            <person name="Min B."/>
            <person name="Choi I.G."/>
            <person name="Park H."/>
            <person name="Plett J.M."/>
            <person name="Magnuson J."/>
            <person name="Spatafora J.W."/>
            <person name="Nagy L.G."/>
            <person name="Henrissat B."/>
            <person name="Grigoriev I.V."/>
            <person name="Yang Z.L."/>
            <person name="Xu J."/>
            <person name="Martin F.M."/>
        </authorList>
    </citation>
    <scope>NUCLEOTIDE SEQUENCE</scope>
    <source>
        <strain evidence="1">KUC20120723A-06</strain>
    </source>
</reference>
<dbReference type="Proteomes" id="UP000790709">
    <property type="component" value="Unassembled WGS sequence"/>
</dbReference>